<reference evidence="1" key="1">
    <citation type="submission" date="2014-11" db="EMBL/GenBank/DDBJ databases">
        <authorList>
            <person name="Amaro Gonzalez C."/>
        </authorList>
    </citation>
    <scope>NUCLEOTIDE SEQUENCE</scope>
</reference>
<organism evidence="1">
    <name type="scientific">Anguilla anguilla</name>
    <name type="common">European freshwater eel</name>
    <name type="synonym">Muraena anguilla</name>
    <dbReference type="NCBI Taxonomy" id="7936"/>
    <lineage>
        <taxon>Eukaryota</taxon>
        <taxon>Metazoa</taxon>
        <taxon>Chordata</taxon>
        <taxon>Craniata</taxon>
        <taxon>Vertebrata</taxon>
        <taxon>Euteleostomi</taxon>
        <taxon>Actinopterygii</taxon>
        <taxon>Neopterygii</taxon>
        <taxon>Teleostei</taxon>
        <taxon>Anguilliformes</taxon>
        <taxon>Anguillidae</taxon>
        <taxon>Anguilla</taxon>
    </lineage>
</organism>
<accession>A0A0E9RZI7</accession>
<sequence>MAITVTCSLYIAGEQDRTNLTWQFCRQNRELKHSPQSTVQILLWQFPRPH</sequence>
<reference evidence="1" key="2">
    <citation type="journal article" date="2015" name="Fish Shellfish Immunol.">
        <title>Early steps in the European eel (Anguilla anguilla)-Vibrio vulnificus interaction in the gills: Role of the RtxA13 toxin.</title>
        <authorList>
            <person name="Callol A."/>
            <person name="Pajuelo D."/>
            <person name="Ebbesson L."/>
            <person name="Teles M."/>
            <person name="MacKenzie S."/>
            <person name="Amaro C."/>
        </authorList>
    </citation>
    <scope>NUCLEOTIDE SEQUENCE</scope>
</reference>
<name>A0A0E9RZI7_ANGAN</name>
<proteinExistence type="predicted"/>
<protein>
    <submittedName>
        <fullName evidence="1">Uncharacterized protein</fullName>
    </submittedName>
</protein>
<evidence type="ECO:0000313" key="1">
    <source>
        <dbReference type="EMBL" id="JAH34491.1"/>
    </source>
</evidence>
<dbReference type="AlphaFoldDB" id="A0A0E9RZI7"/>
<dbReference type="EMBL" id="GBXM01074086">
    <property type="protein sequence ID" value="JAH34491.1"/>
    <property type="molecule type" value="Transcribed_RNA"/>
</dbReference>